<dbReference type="EMBL" id="JAUSUQ010000001">
    <property type="protein sequence ID" value="MDQ0337386.1"/>
    <property type="molecule type" value="Genomic_DNA"/>
</dbReference>
<gene>
    <name evidence="1" type="ORF">J2S00_000156</name>
</gene>
<dbReference type="Proteomes" id="UP001232445">
    <property type="component" value="Unassembled WGS sequence"/>
</dbReference>
<name>A0ABU0CLU2_9BACI</name>
<evidence type="ECO:0000313" key="1">
    <source>
        <dbReference type="EMBL" id="MDQ0337386.1"/>
    </source>
</evidence>
<proteinExistence type="predicted"/>
<protein>
    <submittedName>
        <fullName evidence="1">Uncharacterized protein</fullName>
    </submittedName>
</protein>
<dbReference type="RefSeq" id="WP_307334457.1">
    <property type="nucleotide sequence ID" value="NZ_JAUSUQ010000001.1"/>
</dbReference>
<reference evidence="1 2" key="1">
    <citation type="submission" date="2023-07" db="EMBL/GenBank/DDBJ databases">
        <title>Genomic Encyclopedia of Type Strains, Phase IV (KMG-IV): sequencing the most valuable type-strain genomes for metagenomic binning, comparative biology and taxonomic classification.</title>
        <authorList>
            <person name="Goeker M."/>
        </authorList>
    </citation>
    <scope>NUCLEOTIDE SEQUENCE [LARGE SCALE GENOMIC DNA]</scope>
    <source>
        <strain evidence="1 2">DSM 17740</strain>
    </source>
</reference>
<keyword evidence="2" id="KW-1185">Reference proteome</keyword>
<comment type="caution">
    <text evidence="1">The sequence shown here is derived from an EMBL/GenBank/DDBJ whole genome shotgun (WGS) entry which is preliminary data.</text>
</comment>
<accession>A0ABU0CLU2</accession>
<organism evidence="1 2">
    <name type="scientific">Caldalkalibacillus uzonensis</name>
    <dbReference type="NCBI Taxonomy" id="353224"/>
    <lineage>
        <taxon>Bacteria</taxon>
        <taxon>Bacillati</taxon>
        <taxon>Bacillota</taxon>
        <taxon>Bacilli</taxon>
        <taxon>Bacillales</taxon>
        <taxon>Bacillaceae</taxon>
        <taxon>Caldalkalibacillus</taxon>
    </lineage>
</organism>
<evidence type="ECO:0000313" key="2">
    <source>
        <dbReference type="Proteomes" id="UP001232445"/>
    </source>
</evidence>
<sequence>MEEDNTVVRYLLEQLPEYHKRLEDELKIYYHFIEDVINKLKNIEFVLNVQPININIKPLQDEISRINHEKLSKIQKKK</sequence>